<evidence type="ECO:0000256" key="1">
    <source>
        <dbReference type="ARBA" id="ARBA00004651"/>
    </source>
</evidence>
<dbReference type="GO" id="GO:0005886">
    <property type="term" value="C:plasma membrane"/>
    <property type="evidence" value="ECO:0007669"/>
    <property type="project" value="UniProtKB-SubCell"/>
</dbReference>
<comment type="caution">
    <text evidence="7">The sequence shown here is derived from an EMBL/GenBank/DDBJ whole genome shotgun (WGS) entry which is preliminary data.</text>
</comment>
<protein>
    <recommendedName>
        <fullName evidence="9">C4-dicarboxylate anaerobic carrier</fullName>
    </recommendedName>
</protein>
<dbReference type="RefSeq" id="WP_087299994.1">
    <property type="nucleotide sequence ID" value="NZ_NFKP01000004.1"/>
</dbReference>
<keyword evidence="3 6" id="KW-0812">Transmembrane</keyword>
<feature type="transmembrane region" description="Helical" evidence="6">
    <location>
        <begin position="314"/>
        <end position="332"/>
    </location>
</feature>
<evidence type="ECO:0000313" key="8">
    <source>
        <dbReference type="Proteomes" id="UP000196386"/>
    </source>
</evidence>
<evidence type="ECO:0000256" key="2">
    <source>
        <dbReference type="ARBA" id="ARBA00022475"/>
    </source>
</evidence>
<dbReference type="InterPro" id="IPR051679">
    <property type="entry name" value="DASS-Related_Transporters"/>
</dbReference>
<feature type="transmembrane region" description="Helical" evidence="6">
    <location>
        <begin position="168"/>
        <end position="187"/>
    </location>
</feature>
<feature type="transmembrane region" description="Helical" evidence="6">
    <location>
        <begin position="352"/>
        <end position="372"/>
    </location>
</feature>
<dbReference type="PANTHER" id="PTHR43652">
    <property type="entry name" value="BASIC AMINO ACID ANTIPORTER YFCC-RELATED"/>
    <property type="match status" value="1"/>
</dbReference>
<evidence type="ECO:0000256" key="3">
    <source>
        <dbReference type="ARBA" id="ARBA00022692"/>
    </source>
</evidence>
<evidence type="ECO:0000256" key="4">
    <source>
        <dbReference type="ARBA" id="ARBA00022989"/>
    </source>
</evidence>
<dbReference type="EMBL" id="NFKP01000004">
    <property type="protein sequence ID" value="OUP70312.1"/>
    <property type="molecule type" value="Genomic_DNA"/>
</dbReference>
<feature type="transmembrane region" description="Helical" evidence="6">
    <location>
        <begin position="7"/>
        <end position="28"/>
    </location>
</feature>
<name>A0A1Y4MTW4_9FIRM</name>
<keyword evidence="5 6" id="KW-0472">Membrane</keyword>
<feature type="transmembrane region" description="Helical" evidence="6">
    <location>
        <begin position="255"/>
        <end position="276"/>
    </location>
</feature>
<feature type="transmembrane region" description="Helical" evidence="6">
    <location>
        <begin position="114"/>
        <end position="133"/>
    </location>
</feature>
<dbReference type="AlphaFoldDB" id="A0A1Y4MTW4"/>
<organism evidence="7 8">
    <name type="scientific">Anaerotruncus colihominis</name>
    <dbReference type="NCBI Taxonomy" id="169435"/>
    <lineage>
        <taxon>Bacteria</taxon>
        <taxon>Bacillati</taxon>
        <taxon>Bacillota</taxon>
        <taxon>Clostridia</taxon>
        <taxon>Eubacteriales</taxon>
        <taxon>Oscillospiraceae</taxon>
        <taxon>Anaerotruncus</taxon>
    </lineage>
</organism>
<comment type="subcellular location">
    <subcellularLocation>
        <location evidence="1">Cell membrane</location>
        <topology evidence="1">Multi-pass membrane protein</topology>
    </subcellularLocation>
</comment>
<keyword evidence="4 6" id="KW-1133">Transmembrane helix</keyword>
<feature type="transmembrane region" description="Helical" evidence="6">
    <location>
        <begin position="199"/>
        <end position="217"/>
    </location>
</feature>
<evidence type="ECO:0000256" key="6">
    <source>
        <dbReference type="SAM" id="Phobius"/>
    </source>
</evidence>
<keyword evidence="2" id="KW-1003">Cell membrane</keyword>
<feature type="transmembrane region" description="Helical" evidence="6">
    <location>
        <begin position="76"/>
        <end position="93"/>
    </location>
</feature>
<reference evidence="8" key="1">
    <citation type="submission" date="2017-04" db="EMBL/GenBank/DDBJ databases">
        <title>Function of individual gut microbiota members based on whole genome sequencing of pure cultures obtained from chicken caecum.</title>
        <authorList>
            <person name="Medvecky M."/>
            <person name="Cejkova D."/>
            <person name="Polansky O."/>
            <person name="Karasova D."/>
            <person name="Kubasova T."/>
            <person name="Cizek A."/>
            <person name="Rychlik I."/>
        </authorList>
    </citation>
    <scope>NUCLEOTIDE SEQUENCE [LARGE SCALE GENOMIC DNA]</scope>
    <source>
        <strain evidence="8">An175</strain>
    </source>
</reference>
<dbReference type="Pfam" id="PF03606">
    <property type="entry name" value="DcuC"/>
    <property type="match status" value="1"/>
</dbReference>
<evidence type="ECO:0000256" key="5">
    <source>
        <dbReference type="ARBA" id="ARBA00023136"/>
    </source>
</evidence>
<evidence type="ECO:0000313" key="7">
    <source>
        <dbReference type="EMBL" id="OUP70312.1"/>
    </source>
</evidence>
<dbReference type="PANTHER" id="PTHR43652:SF2">
    <property type="entry name" value="BASIC AMINO ACID ANTIPORTER YFCC-RELATED"/>
    <property type="match status" value="1"/>
</dbReference>
<feature type="transmembrane region" description="Helical" evidence="6">
    <location>
        <begin position="437"/>
        <end position="458"/>
    </location>
</feature>
<accession>A0A1Y4MTW4</accession>
<feature type="transmembrane region" description="Helical" evidence="6">
    <location>
        <begin position="282"/>
        <end position="302"/>
    </location>
</feature>
<feature type="transmembrane region" description="Helical" evidence="6">
    <location>
        <begin position="139"/>
        <end position="161"/>
    </location>
</feature>
<sequence>MKKKLQAPDLIVFTFIMMAIAMVLTWVVPAGSYTRYFNEELNRTLVDPNTFQLIEQTPVGIMDMLAAIPGGFEKNISVIAYVMGWGGAFGILIHTNLIEDGIKNALRGKKKASFFLIVLVSFLFSAGGAFVGIQQSFWSFTPVVALMTTAMGYDIVVAFVAVAVANNIGFMCGPMSIWNVGIAQQISELPLFSGLELRLFIWVLCMALLLGYTYIYARKVAKDPSKSIVYDLCDTSENLAAEVAPAVELTPRRKVALGCLVAEFVGLVIMIAFFDMTSSGQIAAWLTACGIIVAVVNGNNYNEISQGFVEGVKTVLVPCIVVGMAGGILSILEQGNTLDTILHAAVELLSGTSSIFGLLMIYLFQFFFNFLVPSGTAQAATTMPIIAPLSDLIGVSRQCAVLAFQFGDGFSNMIWPTACLAPLAFTNIPFKRWLKWFMPFTAIFIVVSCLILVFASIAGV</sequence>
<proteinExistence type="predicted"/>
<gene>
    <name evidence="7" type="ORF">B5F11_04685</name>
</gene>
<dbReference type="InterPro" id="IPR018385">
    <property type="entry name" value="C4_dicarb_anaerob_car-like"/>
</dbReference>
<dbReference type="Proteomes" id="UP000196386">
    <property type="component" value="Unassembled WGS sequence"/>
</dbReference>
<evidence type="ECO:0008006" key="9">
    <source>
        <dbReference type="Google" id="ProtNLM"/>
    </source>
</evidence>